<evidence type="ECO:0000313" key="2">
    <source>
        <dbReference type="Proteomes" id="UP000198668"/>
    </source>
</evidence>
<dbReference type="Gene3D" id="3.40.50.450">
    <property type="match status" value="1"/>
</dbReference>
<evidence type="ECO:0008006" key="3">
    <source>
        <dbReference type="Google" id="ProtNLM"/>
    </source>
</evidence>
<protein>
    <recommendedName>
        <fullName evidence="3">Nucleoside 2-deoxyribosyltransferase</fullName>
    </recommendedName>
</protein>
<dbReference type="AlphaFoldDB" id="A0A1I3DLP4"/>
<name>A0A1I3DLP4_9LACT</name>
<keyword evidence="2" id="KW-1185">Reference proteome</keyword>
<gene>
    <name evidence="1" type="ORF">SAMN04489868_1438</name>
</gene>
<organism evidence="1 2">
    <name type="scientific">Pisciglobus halotolerans</name>
    <dbReference type="NCBI Taxonomy" id="745365"/>
    <lineage>
        <taxon>Bacteria</taxon>
        <taxon>Bacillati</taxon>
        <taxon>Bacillota</taxon>
        <taxon>Bacilli</taxon>
        <taxon>Lactobacillales</taxon>
        <taxon>Carnobacteriaceae</taxon>
    </lineage>
</organism>
<evidence type="ECO:0000313" key="1">
    <source>
        <dbReference type="EMBL" id="SFH87640.1"/>
    </source>
</evidence>
<dbReference type="RefSeq" id="WP_092093516.1">
    <property type="nucleotide sequence ID" value="NZ_FOQE01000043.1"/>
</dbReference>
<dbReference type="OrthoDB" id="9815193at2"/>
<sequence length="252" mass="28717">MNKCFYITPIGDKKSSQYEKLEGLEENVLKPILKELEYEIEIAHTIDSPGSITDQIFERIVNSELVIVNLTGLNPNVMYELAVRHSFGKPCIMICESDTKLPFDLLADRTIFYEDTIKGSGELKNELKKKIQSANESELDNPVTRAVSKAKVMEATQSDPLKVVLSEIDSLGRRLEKIEFNSNRMYKTDATLIESNAKQKRREIAYIELFERLSSDLGRKATPEEIAKELGISYKLSANLYLKLIDSRDYHS</sequence>
<proteinExistence type="predicted"/>
<dbReference type="EMBL" id="FOQE01000043">
    <property type="protein sequence ID" value="SFH87640.1"/>
    <property type="molecule type" value="Genomic_DNA"/>
</dbReference>
<reference evidence="1 2" key="1">
    <citation type="submission" date="2016-10" db="EMBL/GenBank/DDBJ databases">
        <authorList>
            <person name="de Groot N.N."/>
        </authorList>
    </citation>
    <scope>NUCLEOTIDE SEQUENCE [LARGE SCALE GENOMIC DNA]</scope>
    <source>
        <strain evidence="1 2">DSM 27630</strain>
    </source>
</reference>
<accession>A0A1I3DLP4</accession>
<dbReference type="Proteomes" id="UP000198668">
    <property type="component" value="Unassembled WGS sequence"/>
</dbReference>